<keyword evidence="3" id="KW-0472">Membrane</keyword>
<dbReference type="GeneID" id="115920369"/>
<comment type="similarity">
    <text evidence="2 6">Belongs to the ATG8 family.</text>
</comment>
<name>A0A7M7N6B6_STRPU</name>
<dbReference type="Proteomes" id="UP000007110">
    <property type="component" value="Unassembled WGS sequence"/>
</dbReference>
<keyword evidence="8" id="KW-1185">Reference proteome</keyword>
<dbReference type="GO" id="GO:0006995">
    <property type="term" value="P:cellular response to nitrogen starvation"/>
    <property type="evidence" value="ECO:0000318"/>
    <property type="project" value="GO_Central"/>
</dbReference>
<evidence type="ECO:0000256" key="3">
    <source>
        <dbReference type="ARBA" id="ARBA00023136"/>
    </source>
</evidence>
<keyword evidence="4 5" id="KW-0449">Lipoprotein</keyword>
<dbReference type="EnsemblMetazoa" id="XM_030976055">
    <property type="protein sequence ID" value="XP_030831915"/>
    <property type="gene ID" value="LOC115920369"/>
</dbReference>
<dbReference type="GO" id="GO:0031625">
    <property type="term" value="F:ubiquitin protein ligase binding"/>
    <property type="evidence" value="ECO:0000318"/>
    <property type="project" value="GO_Central"/>
</dbReference>
<dbReference type="GO" id="GO:0000423">
    <property type="term" value="P:mitophagy"/>
    <property type="evidence" value="ECO:0000318"/>
    <property type="project" value="GO_Central"/>
</dbReference>
<dbReference type="Gene3D" id="3.10.20.90">
    <property type="entry name" value="Phosphatidylinositol 3-kinase Catalytic Subunit, Chain A, domain 1"/>
    <property type="match status" value="1"/>
</dbReference>
<dbReference type="OrthoDB" id="6738456at2759"/>
<evidence type="ECO:0000256" key="2">
    <source>
        <dbReference type="ARBA" id="ARBA00007293"/>
    </source>
</evidence>
<dbReference type="GO" id="GO:0000421">
    <property type="term" value="C:autophagosome membrane"/>
    <property type="evidence" value="ECO:0000318"/>
    <property type="project" value="GO_Central"/>
</dbReference>
<dbReference type="SUPFAM" id="SSF54236">
    <property type="entry name" value="Ubiquitin-like"/>
    <property type="match status" value="1"/>
</dbReference>
<evidence type="ECO:0000256" key="4">
    <source>
        <dbReference type="ARBA" id="ARBA00023288"/>
    </source>
</evidence>
<evidence type="ECO:0008006" key="9">
    <source>
        <dbReference type="Google" id="ProtNLM"/>
    </source>
</evidence>
<dbReference type="GO" id="GO:0008429">
    <property type="term" value="F:phosphatidylethanolamine binding"/>
    <property type="evidence" value="ECO:0000318"/>
    <property type="project" value="GO_Central"/>
</dbReference>
<proteinExistence type="inferred from homology"/>
<evidence type="ECO:0000256" key="6">
    <source>
        <dbReference type="RuleBase" id="RU004384"/>
    </source>
</evidence>
<sequence>MNCRLWKELRFGLLATIVLLNVRVQDQGVVLRIEAKMKWGFKEEHSEEDRKSESAEFRSKYPDNIPVVVEKEMKSSIQDIDKRKFLQPAKTTVAQFEYIIRKRIQLPPEKPLFLFVNEVTPAASSTLAEVDAEHRDVDGFLYISYSGENTYGN</sequence>
<accession>A0A7M7N6B6</accession>
<reference evidence="7" key="2">
    <citation type="submission" date="2021-01" db="UniProtKB">
        <authorList>
            <consortium name="EnsemblMetazoa"/>
        </authorList>
    </citation>
    <scope>IDENTIFICATION</scope>
</reference>
<comment type="subcellular location">
    <subcellularLocation>
        <location evidence="1">Membrane</location>
    </subcellularLocation>
</comment>
<dbReference type="GO" id="GO:0097352">
    <property type="term" value="P:autophagosome maturation"/>
    <property type="evidence" value="ECO:0000318"/>
    <property type="project" value="GO_Central"/>
</dbReference>
<keyword evidence="6" id="KW-0072">Autophagy</keyword>
<feature type="lipid moiety-binding region" description="Phosphatidylserine amidated glycine; alternate" evidence="5">
    <location>
        <position position="152"/>
    </location>
</feature>
<organism evidence="7 8">
    <name type="scientific">Strongylocentrotus purpuratus</name>
    <name type="common">Purple sea urchin</name>
    <dbReference type="NCBI Taxonomy" id="7668"/>
    <lineage>
        <taxon>Eukaryota</taxon>
        <taxon>Metazoa</taxon>
        <taxon>Echinodermata</taxon>
        <taxon>Eleutherozoa</taxon>
        <taxon>Echinozoa</taxon>
        <taxon>Echinoidea</taxon>
        <taxon>Euechinoidea</taxon>
        <taxon>Echinacea</taxon>
        <taxon>Camarodonta</taxon>
        <taxon>Echinidea</taxon>
        <taxon>Strongylocentrotidae</taxon>
        <taxon>Strongylocentrotus</taxon>
    </lineage>
</organism>
<dbReference type="GO" id="GO:0000045">
    <property type="term" value="P:autophagosome assembly"/>
    <property type="evidence" value="ECO:0000318"/>
    <property type="project" value="GO_Central"/>
</dbReference>
<dbReference type="Pfam" id="PF02991">
    <property type="entry name" value="ATG8"/>
    <property type="match status" value="1"/>
</dbReference>
<evidence type="ECO:0000256" key="1">
    <source>
        <dbReference type="ARBA" id="ARBA00004370"/>
    </source>
</evidence>
<reference evidence="8" key="1">
    <citation type="submission" date="2015-02" db="EMBL/GenBank/DDBJ databases">
        <title>Genome sequencing for Strongylocentrotus purpuratus.</title>
        <authorList>
            <person name="Murali S."/>
            <person name="Liu Y."/>
            <person name="Vee V."/>
            <person name="English A."/>
            <person name="Wang M."/>
            <person name="Skinner E."/>
            <person name="Han Y."/>
            <person name="Muzny D.M."/>
            <person name="Worley K.C."/>
            <person name="Gibbs R.A."/>
        </authorList>
    </citation>
    <scope>NUCLEOTIDE SEQUENCE</scope>
</reference>
<dbReference type="PANTHER" id="PTHR10969">
    <property type="entry name" value="MICROTUBULE-ASSOCIATED PROTEINS 1A/1B LIGHT CHAIN 3-RELATED"/>
    <property type="match status" value="1"/>
</dbReference>
<dbReference type="InParanoid" id="A0A7M7N6B6"/>
<protein>
    <recommendedName>
        <fullName evidence="9">Autophagy-related protein</fullName>
    </recommendedName>
</protein>
<evidence type="ECO:0000313" key="8">
    <source>
        <dbReference type="Proteomes" id="UP000007110"/>
    </source>
</evidence>
<evidence type="ECO:0000256" key="5">
    <source>
        <dbReference type="PIRSR" id="PIRSR604241-50"/>
    </source>
</evidence>
<dbReference type="AlphaFoldDB" id="A0A7M7N6B6"/>
<dbReference type="InterPro" id="IPR029071">
    <property type="entry name" value="Ubiquitin-like_domsf"/>
</dbReference>
<dbReference type="KEGG" id="spu:115920369"/>
<dbReference type="RefSeq" id="XP_030831915.1">
    <property type="nucleotide sequence ID" value="XM_030976055.1"/>
</dbReference>
<evidence type="ECO:0000313" key="7">
    <source>
        <dbReference type="EnsemblMetazoa" id="XP_030831915"/>
    </source>
</evidence>
<dbReference type="InterPro" id="IPR004241">
    <property type="entry name" value="Atg8-like"/>
</dbReference>